<protein>
    <recommendedName>
        <fullName evidence="2">DNA methylase adenine-specific domain-containing protein</fullName>
    </recommendedName>
</protein>
<evidence type="ECO:0000256" key="1">
    <source>
        <dbReference type="ARBA" id="ARBA00006594"/>
    </source>
</evidence>
<keyword evidence="4" id="KW-1185">Reference proteome</keyword>
<dbReference type="RefSeq" id="WP_024922472.1">
    <property type="nucleotide sequence ID" value="NZ_MDEO01000036.1"/>
</dbReference>
<dbReference type="InterPro" id="IPR029063">
    <property type="entry name" value="SAM-dependent_MTases_sf"/>
</dbReference>
<dbReference type="Pfam" id="PF02384">
    <property type="entry name" value="N6_Mtase"/>
    <property type="match status" value="1"/>
</dbReference>
<comment type="similarity">
    <text evidence="1">Belongs to the N(4)/N(6)-methyltransferase family.</text>
</comment>
<feature type="domain" description="DNA methylase adenine-specific" evidence="2">
    <location>
        <begin position="104"/>
        <end position="164"/>
    </location>
</feature>
<dbReference type="SUPFAM" id="SSF53335">
    <property type="entry name" value="S-adenosyl-L-methionine-dependent methyltransferases"/>
    <property type="match status" value="1"/>
</dbReference>
<dbReference type="Proteomes" id="UP000094412">
    <property type="component" value="Unassembled WGS sequence"/>
</dbReference>
<evidence type="ECO:0000313" key="4">
    <source>
        <dbReference type="Proteomes" id="UP000094412"/>
    </source>
</evidence>
<evidence type="ECO:0000259" key="2">
    <source>
        <dbReference type="Pfam" id="PF02384"/>
    </source>
</evidence>
<comment type="caution">
    <text evidence="3">The sequence shown here is derived from an EMBL/GenBank/DDBJ whole genome shotgun (WGS) entry which is preliminary data.</text>
</comment>
<accession>A0A1C2DD27</accession>
<gene>
    <name evidence="3" type="ORF">QV13_24020</name>
</gene>
<dbReference type="AlphaFoldDB" id="A0A1C2DD27"/>
<evidence type="ECO:0000313" key="3">
    <source>
        <dbReference type="EMBL" id="OCX12668.1"/>
    </source>
</evidence>
<sequence>MHPHDTHRKAFVRLAQSLSRQEGWTQYDAFRAFLEAGYRSIRGAFLHGDAWQQNEDEYMKIVRRCRHPKETMAALVEMLGHTVEALEAKCEDFLGPVYMDIGGSKDHGQFFTPHELSSLIARVNMPDLGEMIAASPRGYFTAHEPAAGMGGMVLAVAEIMREQGFEPARHCHWQMIDVEFKAMAGCYIQTSLAGVSGIVVHGNALTLQEWAYSLTPTAWLFPKRFDIATPAPTEPIAVPAIEAPEPIIRKVSKAAPPKAGQMAFDFTVPPNMAERKST</sequence>
<dbReference type="GO" id="GO:0003677">
    <property type="term" value="F:DNA binding"/>
    <property type="evidence" value="ECO:0007669"/>
    <property type="project" value="InterPro"/>
</dbReference>
<dbReference type="Gene3D" id="3.40.50.150">
    <property type="entry name" value="Vaccinia Virus protein VP39"/>
    <property type="match status" value="1"/>
</dbReference>
<reference evidence="3 4" key="1">
    <citation type="submission" date="2016-08" db="EMBL/GenBank/DDBJ databases">
        <title>Whole genome sequence of Mesorhizobium sp. strain UASWS1009 isolated from industrial sewage.</title>
        <authorList>
            <person name="Crovadore J."/>
            <person name="Calmin G."/>
            <person name="Chablais R."/>
            <person name="Cochard B."/>
            <person name="Lefort F."/>
        </authorList>
    </citation>
    <scope>NUCLEOTIDE SEQUENCE [LARGE SCALE GENOMIC DNA]</scope>
    <source>
        <strain evidence="3 4">UASWS1009</strain>
    </source>
</reference>
<dbReference type="OrthoDB" id="9784823at2"/>
<name>A0A1C2DD27_9HYPH</name>
<proteinExistence type="inferred from homology"/>
<dbReference type="GO" id="GO:0008170">
    <property type="term" value="F:N-methyltransferase activity"/>
    <property type="evidence" value="ECO:0007669"/>
    <property type="project" value="InterPro"/>
</dbReference>
<dbReference type="InterPro" id="IPR003356">
    <property type="entry name" value="DNA_methylase_A-5"/>
</dbReference>
<dbReference type="EMBL" id="MDEO01000036">
    <property type="protein sequence ID" value="OCX12668.1"/>
    <property type="molecule type" value="Genomic_DNA"/>
</dbReference>
<dbReference type="STRING" id="1566387.QV13_24020"/>
<organism evidence="3 4">
    <name type="scientific">Mesorhizobium hungaricum</name>
    <dbReference type="NCBI Taxonomy" id="1566387"/>
    <lineage>
        <taxon>Bacteria</taxon>
        <taxon>Pseudomonadati</taxon>
        <taxon>Pseudomonadota</taxon>
        <taxon>Alphaproteobacteria</taxon>
        <taxon>Hyphomicrobiales</taxon>
        <taxon>Phyllobacteriaceae</taxon>
        <taxon>Mesorhizobium</taxon>
    </lineage>
</organism>